<dbReference type="GeneID" id="30198588"/>
<evidence type="ECO:0000313" key="14">
    <source>
        <dbReference type="Proteomes" id="UP000094112"/>
    </source>
</evidence>
<feature type="domain" description="Aldehyde dehydrogenase" evidence="12">
    <location>
        <begin position="22"/>
        <end position="486"/>
    </location>
</feature>
<dbReference type="InterPro" id="IPR016161">
    <property type="entry name" value="Ald_DH/histidinol_DH"/>
</dbReference>
<evidence type="ECO:0000256" key="11">
    <source>
        <dbReference type="RuleBase" id="RU003345"/>
    </source>
</evidence>
<evidence type="ECO:0000313" key="13">
    <source>
        <dbReference type="EMBL" id="ODQ62717.1"/>
    </source>
</evidence>
<gene>
    <name evidence="13" type="ORF">WICANDRAFT_27138</name>
</gene>
<evidence type="ECO:0000256" key="9">
    <source>
        <dbReference type="ARBA" id="ARBA00067047"/>
    </source>
</evidence>
<comment type="pathway">
    <text evidence="1">Amino-acid degradation; 4-aminobutanoate degradation.</text>
</comment>
<dbReference type="FunFam" id="3.40.309.10:FF:000004">
    <property type="entry name" value="Succinate-semialdehyde dehydrogenase I"/>
    <property type="match status" value="1"/>
</dbReference>
<dbReference type="EMBL" id="KV454208">
    <property type="protein sequence ID" value="ODQ62717.1"/>
    <property type="molecule type" value="Genomic_DNA"/>
</dbReference>
<comment type="catalytic activity">
    <reaction evidence="8">
        <text>succinate semialdehyde + NAD(+) + H2O = succinate + NADH + 2 H(+)</text>
        <dbReference type="Rhea" id="RHEA:13217"/>
        <dbReference type="ChEBI" id="CHEBI:15377"/>
        <dbReference type="ChEBI" id="CHEBI:15378"/>
        <dbReference type="ChEBI" id="CHEBI:30031"/>
        <dbReference type="ChEBI" id="CHEBI:57540"/>
        <dbReference type="ChEBI" id="CHEBI:57706"/>
        <dbReference type="ChEBI" id="CHEBI:57945"/>
        <dbReference type="EC" id="1.2.1.16"/>
    </reaction>
</comment>
<dbReference type="GO" id="GO:0005737">
    <property type="term" value="C:cytoplasm"/>
    <property type="evidence" value="ECO:0007669"/>
    <property type="project" value="TreeGrafter"/>
</dbReference>
<evidence type="ECO:0000256" key="10">
    <source>
        <dbReference type="PROSITE-ProRule" id="PRU10007"/>
    </source>
</evidence>
<dbReference type="PANTHER" id="PTHR43353">
    <property type="entry name" value="SUCCINATE-SEMIALDEHYDE DEHYDROGENASE, MITOCHONDRIAL"/>
    <property type="match status" value="1"/>
</dbReference>
<dbReference type="Gene3D" id="3.40.309.10">
    <property type="entry name" value="Aldehyde Dehydrogenase, Chain A, domain 2"/>
    <property type="match status" value="1"/>
</dbReference>
<accession>A0A1E3PCW0</accession>
<reference evidence="13 14" key="1">
    <citation type="journal article" date="2016" name="Proc. Natl. Acad. Sci. U.S.A.">
        <title>Comparative genomics of biotechnologically important yeasts.</title>
        <authorList>
            <person name="Riley R."/>
            <person name="Haridas S."/>
            <person name="Wolfe K.H."/>
            <person name="Lopes M.R."/>
            <person name="Hittinger C.T."/>
            <person name="Goeker M."/>
            <person name="Salamov A.A."/>
            <person name="Wisecaver J.H."/>
            <person name="Long T.M."/>
            <person name="Calvey C.H."/>
            <person name="Aerts A.L."/>
            <person name="Barry K.W."/>
            <person name="Choi C."/>
            <person name="Clum A."/>
            <person name="Coughlan A.Y."/>
            <person name="Deshpande S."/>
            <person name="Douglass A.P."/>
            <person name="Hanson S.J."/>
            <person name="Klenk H.-P."/>
            <person name="LaButti K.M."/>
            <person name="Lapidus A."/>
            <person name="Lindquist E.A."/>
            <person name="Lipzen A.M."/>
            <person name="Meier-Kolthoff J.P."/>
            <person name="Ohm R.A."/>
            <person name="Otillar R.P."/>
            <person name="Pangilinan J.L."/>
            <person name="Peng Y."/>
            <person name="Rokas A."/>
            <person name="Rosa C.A."/>
            <person name="Scheuner C."/>
            <person name="Sibirny A.A."/>
            <person name="Slot J.C."/>
            <person name="Stielow J.B."/>
            <person name="Sun H."/>
            <person name="Kurtzman C.P."/>
            <person name="Blackwell M."/>
            <person name="Grigoriev I.V."/>
            <person name="Jeffries T.W."/>
        </authorList>
    </citation>
    <scope>NUCLEOTIDE SEQUENCE [LARGE SCALE GENOMIC DNA]</scope>
    <source>
        <strain evidence="14">ATCC 58044 / CBS 1984 / NCYC 433 / NRRL Y-366-8</strain>
    </source>
</reference>
<dbReference type="Gene3D" id="3.40.605.10">
    <property type="entry name" value="Aldehyde Dehydrogenase, Chain A, domain 1"/>
    <property type="match status" value="1"/>
</dbReference>
<dbReference type="InterPro" id="IPR050740">
    <property type="entry name" value="Aldehyde_DH_Superfamily"/>
</dbReference>
<dbReference type="AlphaFoldDB" id="A0A1E3PCW0"/>
<dbReference type="CDD" id="cd07103">
    <property type="entry name" value="ALDH_F5_SSADH_GabD"/>
    <property type="match status" value="1"/>
</dbReference>
<dbReference type="InterPro" id="IPR029510">
    <property type="entry name" value="Ald_DH_CS_GLU"/>
</dbReference>
<dbReference type="GO" id="GO:0009450">
    <property type="term" value="P:gamma-aminobutyric acid catabolic process"/>
    <property type="evidence" value="ECO:0007669"/>
    <property type="project" value="TreeGrafter"/>
</dbReference>
<dbReference type="Proteomes" id="UP000094112">
    <property type="component" value="Unassembled WGS sequence"/>
</dbReference>
<keyword evidence="14" id="KW-1185">Reference proteome</keyword>
<dbReference type="InterPro" id="IPR016162">
    <property type="entry name" value="Ald_DH_N"/>
</dbReference>
<dbReference type="EC" id="1.2.1.24" evidence="3"/>
<dbReference type="PANTHER" id="PTHR43353:SF5">
    <property type="entry name" value="SUCCINATE-SEMIALDEHYDE DEHYDROGENASE, MITOCHONDRIAL"/>
    <property type="match status" value="1"/>
</dbReference>
<dbReference type="RefSeq" id="XP_019041924.1">
    <property type="nucleotide sequence ID" value="XM_019181342.1"/>
</dbReference>
<dbReference type="OrthoDB" id="310895at2759"/>
<evidence type="ECO:0000256" key="3">
    <source>
        <dbReference type="ARBA" id="ARBA00013051"/>
    </source>
</evidence>
<evidence type="ECO:0000259" key="12">
    <source>
        <dbReference type="Pfam" id="PF00171"/>
    </source>
</evidence>
<dbReference type="InterPro" id="IPR015590">
    <property type="entry name" value="Aldehyde_DH_dom"/>
</dbReference>
<dbReference type="Pfam" id="PF00171">
    <property type="entry name" value="Aldedh"/>
    <property type="match status" value="1"/>
</dbReference>
<comment type="similarity">
    <text evidence="2 11">Belongs to the aldehyde dehydrogenase family.</text>
</comment>
<sequence>MVSIQLQKQNLLQTKLFINGSWKEGVTGKSFAILDPATNEEITKVSKASEADYEEAIQSAFTSFQSFKKTSARERSKLLSDLYQSLIKNKEDLGKILCYENGKPLKESIGEIEYAASFFQWYSEEAPRIYGDVIPSSSASKRIITIRQPIGVVGIMTPWNFPAAMITRKLGCAIAAGCTAVIKPASETPLTALAIGKLCEEVGFPPGVVNILATDHEYTSKVGALLCEHPKIKKISFTGSTGVGKILQKQASSTLKKTSFELGGNAPFIVFEDADIDKAIEGLVACKFRQSGQTCVCANRIFVQENVFDEFLSRAIEKVKGFKLGKGYDTNDSSITHGPLINKKAFEKIKSLVDDAKSKGAKVEIGGEGSSLGDNFYKPTILTNLTPEMDIFTEEIFGPIAPIIKFETLEEVISLNNSLDVGLSGYFFTKDINRMFKLGEALEIGMIGINTGAISEAAVPFGGVKESGFGREGSKYGIEDYTTIKTMIIGVE</sequence>
<evidence type="ECO:0000256" key="2">
    <source>
        <dbReference type="ARBA" id="ARBA00009986"/>
    </source>
</evidence>
<comment type="catalytic activity">
    <reaction evidence="7">
        <text>succinate semialdehyde + NADP(+) + H2O = succinate + NADPH + 2 H(+)</text>
        <dbReference type="Rhea" id="RHEA:13213"/>
        <dbReference type="ChEBI" id="CHEBI:15377"/>
        <dbReference type="ChEBI" id="CHEBI:15378"/>
        <dbReference type="ChEBI" id="CHEBI:30031"/>
        <dbReference type="ChEBI" id="CHEBI:57706"/>
        <dbReference type="ChEBI" id="CHEBI:57783"/>
        <dbReference type="ChEBI" id="CHEBI:58349"/>
        <dbReference type="EC" id="1.2.1.16"/>
    </reaction>
</comment>
<dbReference type="InterPro" id="IPR016163">
    <property type="entry name" value="Ald_DH_C"/>
</dbReference>
<dbReference type="PROSITE" id="PS00687">
    <property type="entry name" value="ALDEHYDE_DEHYDR_GLU"/>
    <property type="match status" value="1"/>
</dbReference>
<dbReference type="FunFam" id="3.40.605.10:FF:000005">
    <property type="entry name" value="Succinate-semialdehyde dehydrogenase I"/>
    <property type="match status" value="1"/>
</dbReference>
<evidence type="ECO:0000256" key="5">
    <source>
        <dbReference type="ARBA" id="ARBA00023002"/>
    </source>
</evidence>
<dbReference type="GO" id="GO:0004777">
    <property type="term" value="F:succinate-semialdehyde dehydrogenase (NAD+) activity"/>
    <property type="evidence" value="ECO:0007669"/>
    <property type="project" value="UniProtKB-EC"/>
</dbReference>
<evidence type="ECO:0000256" key="8">
    <source>
        <dbReference type="ARBA" id="ARBA00052698"/>
    </source>
</evidence>
<proteinExistence type="inferred from homology"/>
<dbReference type="SUPFAM" id="SSF53720">
    <property type="entry name" value="ALDH-like"/>
    <property type="match status" value="1"/>
</dbReference>
<dbReference type="PROSITE" id="PS00070">
    <property type="entry name" value="ALDEHYDE_DEHYDR_CYS"/>
    <property type="match status" value="1"/>
</dbReference>
<evidence type="ECO:0000256" key="6">
    <source>
        <dbReference type="ARBA" id="ARBA00030806"/>
    </source>
</evidence>
<name>A0A1E3PCW0_WICAA</name>
<organism evidence="13 14">
    <name type="scientific">Wickerhamomyces anomalus (strain ATCC 58044 / CBS 1984 / NCYC 433 / NRRL Y-366-8)</name>
    <name type="common">Yeast</name>
    <name type="synonym">Hansenula anomala</name>
    <dbReference type="NCBI Taxonomy" id="683960"/>
    <lineage>
        <taxon>Eukaryota</taxon>
        <taxon>Fungi</taxon>
        <taxon>Dikarya</taxon>
        <taxon>Ascomycota</taxon>
        <taxon>Saccharomycotina</taxon>
        <taxon>Saccharomycetes</taxon>
        <taxon>Phaffomycetales</taxon>
        <taxon>Wickerhamomycetaceae</taxon>
        <taxon>Wickerhamomyces</taxon>
    </lineage>
</organism>
<dbReference type="STRING" id="683960.A0A1E3PCW0"/>
<evidence type="ECO:0000256" key="1">
    <source>
        <dbReference type="ARBA" id="ARBA00005176"/>
    </source>
</evidence>
<feature type="active site" evidence="10">
    <location>
        <position position="261"/>
    </location>
</feature>
<keyword evidence="5 11" id="KW-0560">Oxidoreductase</keyword>
<evidence type="ECO:0000256" key="4">
    <source>
        <dbReference type="ARBA" id="ARBA00019842"/>
    </source>
</evidence>
<evidence type="ECO:0000256" key="7">
    <source>
        <dbReference type="ARBA" id="ARBA00050387"/>
    </source>
</evidence>
<protein>
    <recommendedName>
        <fullName evidence="4">Succinate-semialdehyde dehydrogenase, mitochondrial</fullName>
        <ecNumber evidence="9">1.2.1.16</ecNumber>
        <ecNumber evidence="3">1.2.1.24</ecNumber>
    </recommendedName>
    <alternativeName>
        <fullName evidence="6">NAD(+)-dependent succinic semialdehyde dehydrogenase</fullName>
    </alternativeName>
</protein>
<dbReference type="InterPro" id="IPR016160">
    <property type="entry name" value="Ald_DH_CS_CYS"/>
</dbReference>
<dbReference type="EC" id="1.2.1.16" evidence="9"/>